<feature type="signal peptide" evidence="1">
    <location>
        <begin position="1"/>
        <end position="20"/>
    </location>
</feature>
<accession>A0A7W8LNF6</accession>
<dbReference type="EMBL" id="JACHFN010000001">
    <property type="protein sequence ID" value="MBB5232671.1"/>
    <property type="molecule type" value="Genomic_DNA"/>
</dbReference>
<dbReference type="RefSeq" id="WP_184023982.1">
    <property type="nucleotide sequence ID" value="NZ_JACHFN010000001.1"/>
</dbReference>
<reference evidence="2 3" key="1">
    <citation type="submission" date="2020-08" db="EMBL/GenBank/DDBJ databases">
        <title>Genomic Encyclopedia of Type Strains, Phase IV (KMG-IV): sequencing the most valuable type-strain genomes for metagenomic binning, comparative biology and taxonomic classification.</title>
        <authorList>
            <person name="Goeker M."/>
        </authorList>
    </citation>
    <scope>NUCLEOTIDE SEQUENCE [LARGE SCALE GENOMIC DNA]</scope>
    <source>
        <strain evidence="2 3">DSM 101791</strain>
    </source>
</reference>
<comment type="caution">
    <text evidence="2">The sequence shown here is derived from an EMBL/GenBank/DDBJ whole genome shotgun (WGS) entry which is preliminary data.</text>
</comment>
<sequence>MKLKAWAAALGLFAGGMVLGQAFQGDIGQMRDVTPAAAVSTAETVYAEYVTLSLNAKSAAQISQIADEARVRMDLIQVKQNAEIIRQLTLFNSKK</sequence>
<keyword evidence="3" id="KW-1185">Reference proteome</keyword>
<feature type="chain" id="PRO_5030668903" description="DUF4168 domain-containing protein" evidence="1">
    <location>
        <begin position="21"/>
        <end position="95"/>
    </location>
</feature>
<evidence type="ECO:0008006" key="4">
    <source>
        <dbReference type="Google" id="ProtNLM"/>
    </source>
</evidence>
<dbReference type="Proteomes" id="UP000525389">
    <property type="component" value="Unassembled WGS sequence"/>
</dbReference>
<proteinExistence type="predicted"/>
<dbReference type="AlphaFoldDB" id="A0A7W8LNF6"/>
<evidence type="ECO:0000256" key="1">
    <source>
        <dbReference type="SAM" id="SignalP"/>
    </source>
</evidence>
<organism evidence="2 3">
    <name type="scientific">Deinococcus budaensis</name>
    <dbReference type="NCBI Taxonomy" id="1665626"/>
    <lineage>
        <taxon>Bacteria</taxon>
        <taxon>Thermotogati</taxon>
        <taxon>Deinococcota</taxon>
        <taxon>Deinococci</taxon>
        <taxon>Deinococcales</taxon>
        <taxon>Deinococcaceae</taxon>
        <taxon>Deinococcus</taxon>
    </lineage>
</organism>
<evidence type="ECO:0000313" key="3">
    <source>
        <dbReference type="Proteomes" id="UP000525389"/>
    </source>
</evidence>
<name>A0A7W8LNF6_9DEIO</name>
<gene>
    <name evidence="2" type="ORF">HNQ09_000088</name>
</gene>
<keyword evidence="1" id="KW-0732">Signal</keyword>
<protein>
    <recommendedName>
        <fullName evidence="4">DUF4168 domain-containing protein</fullName>
    </recommendedName>
</protein>
<evidence type="ECO:0000313" key="2">
    <source>
        <dbReference type="EMBL" id="MBB5232671.1"/>
    </source>
</evidence>